<comment type="caution">
    <text evidence="1">The sequence shown here is derived from an EMBL/GenBank/DDBJ whole genome shotgun (WGS) entry which is preliminary data.</text>
</comment>
<sequence length="119" mass="12938">MAGEVEMESWVIPLSFVVSFCHPGATDLTPLPVSEPPDPKINTTVASTKCKDEIQDVLAFDVVARLVDMLKHPSLEIQRKVASVLEFVATSDTVIDKIISANIESGLLAIFQQVELNGM</sequence>
<dbReference type="PANTHER" id="PTHR47451">
    <property type="entry name" value="ARM REPEAT SUPERFAMILY PROTEIN"/>
    <property type="match status" value="1"/>
</dbReference>
<dbReference type="InterPro" id="IPR011989">
    <property type="entry name" value="ARM-like"/>
</dbReference>
<evidence type="ECO:0000313" key="2">
    <source>
        <dbReference type="Proteomes" id="UP000657918"/>
    </source>
</evidence>
<dbReference type="EMBL" id="JADGMS010000010">
    <property type="protein sequence ID" value="KAF9674007.1"/>
    <property type="molecule type" value="Genomic_DNA"/>
</dbReference>
<dbReference type="AlphaFoldDB" id="A0A835JQD0"/>
<evidence type="ECO:0000313" key="1">
    <source>
        <dbReference type="EMBL" id="KAF9674007.1"/>
    </source>
</evidence>
<dbReference type="OrthoDB" id="409644at2759"/>
<accession>A0A835JQD0</accession>
<proteinExistence type="predicted"/>
<protein>
    <submittedName>
        <fullName evidence="1">Uncharacterized protein</fullName>
    </submittedName>
</protein>
<dbReference type="PANTHER" id="PTHR47451:SF1">
    <property type="entry name" value="ARM REPEAT SUPERFAMILY PROTEIN"/>
    <property type="match status" value="1"/>
</dbReference>
<gene>
    <name evidence="1" type="ORF">SADUNF_Sadunf10G0083000</name>
</gene>
<organism evidence="1 2">
    <name type="scientific">Salix dunnii</name>
    <dbReference type="NCBI Taxonomy" id="1413687"/>
    <lineage>
        <taxon>Eukaryota</taxon>
        <taxon>Viridiplantae</taxon>
        <taxon>Streptophyta</taxon>
        <taxon>Embryophyta</taxon>
        <taxon>Tracheophyta</taxon>
        <taxon>Spermatophyta</taxon>
        <taxon>Magnoliopsida</taxon>
        <taxon>eudicotyledons</taxon>
        <taxon>Gunneridae</taxon>
        <taxon>Pentapetalae</taxon>
        <taxon>rosids</taxon>
        <taxon>fabids</taxon>
        <taxon>Malpighiales</taxon>
        <taxon>Salicaceae</taxon>
        <taxon>Saliceae</taxon>
        <taxon>Salix</taxon>
    </lineage>
</organism>
<reference evidence="1 2" key="1">
    <citation type="submission" date="2020-10" db="EMBL/GenBank/DDBJ databases">
        <title>Plant Genome Project.</title>
        <authorList>
            <person name="Zhang R.-G."/>
        </authorList>
    </citation>
    <scope>NUCLEOTIDE SEQUENCE [LARGE SCALE GENOMIC DNA]</scope>
    <source>
        <strain evidence="1">FAFU-HL-1</strain>
        <tissue evidence="1">Leaf</tissue>
    </source>
</reference>
<keyword evidence="2" id="KW-1185">Reference proteome</keyword>
<dbReference type="Gene3D" id="1.25.10.10">
    <property type="entry name" value="Leucine-rich Repeat Variant"/>
    <property type="match status" value="1"/>
</dbReference>
<dbReference type="Proteomes" id="UP000657918">
    <property type="component" value="Unassembled WGS sequence"/>
</dbReference>
<name>A0A835JQD0_9ROSI</name>